<sequence length="197" mass="23640">MKYYIDEIGEHIKLHNMIPYETSLTQVWGKHKDRLYADYDFPSLSTTELIEWLELKTKNGRAVISISTANDRIIGYISLRNTNRFFKRGEIGIVLNPDEINKGYGTEALKIFINWYFKKLKFKKLFLSVAMYNDRAYKVYRKLGFKSKYTFWERFGNEEINPFSDKEYEYIKQYFKKVRDITYVKCIKMELSTLSTK</sequence>
<dbReference type="Pfam" id="PF13302">
    <property type="entry name" value="Acetyltransf_3"/>
    <property type="match status" value="1"/>
</dbReference>
<proteinExistence type="predicted"/>
<feature type="domain" description="N-acetyltransferase" evidence="1">
    <location>
        <begin position="12"/>
        <end position="164"/>
    </location>
</feature>
<dbReference type="Proteomes" id="UP000003379">
    <property type="component" value="Unassembled WGS sequence"/>
</dbReference>
<reference evidence="3 4" key="2">
    <citation type="submission" date="2011-08" db="EMBL/GenBank/DDBJ databases">
        <title>The Genome Sequence of Eubacteriaceae bacterium CM5.</title>
        <authorList>
            <consortium name="The Broad Institute Genome Sequencing Platform"/>
            <person name="Earl A."/>
            <person name="Ward D."/>
            <person name="Feldgarden M."/>
            <person name="Gevers D."/>
            <person name="Sizova M."/>
            <person name="Hazen A."/>
            <person name="Epstein S."/>
            <person name="Young S.K."/>
            <person name="Zeng Q."/>
            <person name="Gargeya S."/>
            <person name="Fitzgerald M."/>
            <person name="Haas B."/>
            <person name="Abouelleil A."/>
            <person name="Alvarado L."/>
            <person name="Arachchi H.M."/>
            <person name="Berlin A."/>
            <person name="Brown A."/>
            <person name="Chapman S.B."/>
            <person name="Chen Z."/>
            <person name="Dunbar C."/>
            <person name="Freedman E."/>
            <person name="Gearin G."/>
            <person name="Gellesch M."/>
            <person name="Goldberg J."/>
            <person name="Griggs A."/>
            <person name="Gujja S."/>
            <person name="Heiman D."/>
            <person name="Howarth C."/>
            <person name="Larson L."/>
            <person name="Lui A."/>
            <person name="MacDonald P.J.P."/>
            <person name="Montmayeur A."/>
            <person name="Murphy C."/>
            <person name="Neiman D."/>
            <person name="Pearson M."/>
            <person name="Priest M."/>
            <person name="Roberts A."/>
            <person name="Saif S."/>
            <person name="Shea T."/>
            <person name="Shenoy N."/>
            <person name="Sisk P."/>
            <person name="Stolte C."/>
            <person name="Sykes S."/>
            <person name="Wortman J."/>
            <person name="Nusbaum C."/>
            <person name="Birren B."/>
        </authorList>
    </citation>
    <scope>NUCLEOTIDE SEQUENCE [LARGE SCALE GENOMIC DNA]</scope>
    <source>
        <strain evidence="3 4">CM5</strain>
    </source>
</reference>
<dbReference type="GO" id="GO:0016747">
    <property type="term" value="F:acyltransferase activity, transferring groups other than amino-acyl groups"/>
    <property type="evidence" value="ECO:0007669"/>
    <property type="project" value="InterPro"/>
</dbReference>
<evidence type="ECO:0000313" key="3">
    <source>
        <dbReference type="EMBL" id="EHL18716.1"/>
    </source>
</evidence>
<dbReference type="SUPFAM" id="SSF55729">
    <property type="entry name" value="Acyl-CoA N-acyltransferases (Nat)"/>
    <property type="match status" value="1"/>
</dbReference>
<evidence type="ECO:0000313" key="2">
    <source>
        <dbReference type="EMBL" id="EHL16938.1"/>
    </source>
</evidence>
<accession>G9XE58</accession>
<dbReference type="EMBL" id="AFZG01000041">
    <property type="protein sequence ID" value="EHL18716.1"/>
    <property type="molecule type" value="Genomic_DNA"/>
</dbReference>
<protein>
    <recommendedName>
        <fullName evidence="1">N-acetyltransferase domain-containing protein</fullName>
    </recommendedName>
</protein>
<name>G9WXU1_9FIRM</name>
<dbReference type="InterPro" id="IPR016181">
    <property type="entry name" value="Acyl_CoA_acyltransferase"/>
</dbReference>
<dbReference type="BioCyc" id="EBAC796937-HMP:GMGH-180-MONOMER"/>
<dbReference type="EMBL" id="AFZE01000001">
    <property type="protein sequence ID" value="EHL16938.1"/>
    <property type="molecule type" value="Genomic_DNA"/>
</dbReference>
<dbReference type="InterPro" id="IPR000182">
    <property type="entry name" value="GNAT_dom"/>
</dbReference>
<evidence type="ECO:0000313" key="4">
    <source>
        <dbReference type="Proteomes" id="UP000003379"/>
    </source>
</evidence>
<comment type="caution">
    <text evidence="2">The sequence shown here is derived from an EMBL/GenBank/DDBJ whole genome shotgun (WGS) entry which is preliminary data.</text>
</comment>
<organism evidence="2 5">
    <name type="scientific">Peptoanaerobacter stomatis</name>
    <dbReference type="NCBI Taxonomy" id="796937"/>
    <lineage>
        <taxon>Bacteria</taxon>
        <taxon>Bacillati</taxon>
        <taxon>Bacillota</taxon>
        <taxon>Clostridia</taxon>
        <taxon>Peptostreptococcales</taxon>
        <taxon>Filifactoraceae</taxon>
        <taxon>Peptoanaerobacter</taxon>
    </lineage>
</organism>
<dbReference type="Gene3D" id="3.40.630.30">
    <property type="match status" value="1"/>
</dbReference>
<reference evidence="2 5" key="1">
    <citation type="submission" date="2011-08" db="EMBL/GenBank/DDBJ databases">
        <title>The Genome Sequence of Eubacteriaceae bacterium ACC19a.</title>
        <authorList>
            <consortium name="The Broad Institute Genome Sequencing Platform"/>
            <person name="Earl A."/>
            <person name="Ward D."/>
            <person name="Feldgarden M."/>
            <person name="Gevers D."/>
            <person name="Sizova M."/>
            <person name="Hazen A."/>
            <person name="Epstein S."/>
            <person name="Young S.K."/>
            <person name="Zeng Q."/>
            <person name="Gargeya S."/>
            <person name="Fitzgerald M."/>
            <person name="Haas B."/>
            <person name="Abouelleil A."/>
            <person name="Alvarado L."/>
            <person name="Arachchi H.M."/>
            <person name="Berlin A."/>
            <person name="Brown A."/>
            <person name="Chapman S.B."/>
            <person name="Chen Z."/>
            <person name="Dunbar C."/>
            <person name="Freedman E."/>
            <person name="Gearin G."/>
            <person name="Gellesch M."/>
            <person name="Goldberg J."/>
            <person name="Griggs A."/>
            <person name="Gujja S."/>
            <person name="Heiman D."/>
            <person name="Howarth C."/>
            <person name="Larson L."/>
            <person name="Lui A."/>
            <person name="MacDonald P.J.P."/>
            <person name="Montmayeur A."/>
            <person name="Murphy C."/>
            <person name="Neiman D."/>
            <person name="Pearson M."/>
            <person name="Priest M."/>
            <person name="Roberts A."/>
            <person name="Saif S."/>
            <person name="Shea T."/>
            <person name="Shenoy N."/>
            <person name="Sisk P."/>
            <person name="Stolte C."/>
            <person name="Sykes S."/>
            <person name="Wortman J."/>
            <person name="Nusbaum C."/>
            <person name="Birren B."/>
        </authorList>
    </citation>
    <scope>NUCLEOTIDE SEQUENCE [LARGE SCALE GENOMIC DNA]</scope>
    <source>
        <strain evidence="2 5">ACC19a</strain>
    </source>
</reference>
<dbReference type="CDD" id="cd04301">
    <property type="entry name" value="NAT_SF"/>
    <property type="match status" value="1"/>
</dbReference>
<dbReference type="STRING" id="796937.HMPREF9630_00058"/>
<evidence type="ECO:0000313" key="5">
    <source>
        <dbReference type="Proteomes" id="UP000006437"/>
    </source>
</evidence>
<accession>G9WXU1</accession>
<dbReference type="RefSeq" id="WP_009524417.1">
    <property type="nucleotide sequence ID" value="NZ_JBQNBP010000001.1"/>
</dbReference>
<dbReference type="HOGENOM" id="CLU_013985_16_0_9"/>
<dbReference type="AlphaFoldDB" id="G9WXU1"/>
<dbReference type="Proteomes" id="UP000006437">
    <property type="component" value="Unassembled WGS sequence"/>
</dbReference>
<gene>
    <name evidence="3" type="ORF">HMPREF9628_00402</name>
    <name evidence="2" type="ORF">HMPREF9629_00180</name>
</gene>
<evidence type="ECO:0000259" key="1">
    <source>
        <dbReference type="PROSITE" id="PS51186"/>
    </source>
</evidence>
<dbReference type="PROSITE" id="PS51186">
    <property type="entry name" value="GNAT"/>
    <property type="match status" value="1"/>
</dbReference>
<dbReference type="PANTHER" id="PTHR43415:SF3">
    <property type="entry name" value="GNAT-FAMILY ACETYLTRANSFERASE"/>
    <property type="match status" value="1"/>
</dbReference>
<dbReference type="PANTHER" id="PTHR43415">
    <property type="entry name" value="SPERMIDINE N(1)-ACETYLTRANSFERASE"/>
    <property type="match status" value="1"/>
</dbReference>